<accession>A0A916W6T3</accession>
<dbReference type="InterPro" id="IPR000573">
    <property type="entry name" value="AconitaseA/IPMdHydase_ssu_swvl"/>
</dbReference>
<dbReference type="EMBL" id="BMJB01000001">
    <property type="protein sequence ID" value="GGA72107.1"/>
    <property type="molecule type" value="Genomic_DNA"/>
</dbReference>
<keyword evidence="16" id="KW-1185">Reference proteome</keyword>
<comment type="cofactor">
    <cofactor evidence="1">
        <name>[4Fe-4S] cluster</name>
        <dbReference type="ChEBI" id="CHEBI:49883"/>
    </cofactor>
</comment>
<proteinExistence type="inferred from homology"/>
<evidence type="ECO:0000313" key="15">
    <source>
        <dbReference type="EMBL" id="GGA72107.1"/>
    </source>
</evidence>
<dbReference type="SUPFAM" id="SSF53732">
    <property type="entry name" value="Aconitase iron-sulfur domain"/>
    <property type="match status" value="1"/>
</dbReference>
<comment type="caution">
    <text evidence="15">The sequence shown here is derived from an EMBL/GenBank/DDBJ whole genome shotgun (WGS) entry which is preliminary data.</text>
</comment>
<dbReference type="CDD" id="cd01580">
    <property type="entry name" value="AcnA_IRP_Swivel"/>
    <property type="match status" value="1"/>
</dbReference>
<dbReference type="InterPro" id="IPR018136">
    <property type="entry name" value="Aconitase_4Fe-4S_BS"/>
</dbReference>
<keyword evidence="9" id="KW-0456">Lyase</keyword>
<dbReference type="NCBIfam" id="NF009520">
    <property type="entry name" value="PRK12881.1"/>
    <property type="match status" value="1"/>
</dbReference>
<dbReference type="EC" id="4.2.1.3" evidence="4"/>
<dbReference type="PANTHER" id="PTHR11670">
    <property type="entry name" value="ACONITASE/IRON-RESPONSIVE ELEMENT FAMILY MEMBER"/>
    <property type="match status" value="1"/>
</dbReference>
<evidence type="ECO:0000256" key="10">
    <source>
        <dbReference type="ARBA" id="ARBA00023501"/>
    </source>
</evidence>
<dbReference type="InterPro" id="IPR001030">
    <property type="entry name" value="Acoase/IPM_deHydtase_lsu_aba"/>
</dbReference>
<comment type="catalytic activity">
    <reaction evidence="10">
        <text>citrate = D-threo-isocitrate</text>
        <dbReference type="Rhea" id="RHEA:10336"/>
        <dbReference type="ChEBI" id="CHEBI:15562"/>
        <dbReference type="ChEBI" id="CHEBI:16947"/>
        <dbReference type="EC" id="4.2.1.3"/>
    </reaction>
</comment>
<gene>
    <name evidence="15" type="primary">acnA</name>
    <name evidence="15" type="ORF">GCM10011507_24650</name>
</gene>
<dbReference type="NCBIfam" id="NF006757">
    <property type="entry name" value="PRK09277.1"/>
    <property type="match status" value="1"/>
</dbReference>
<evidence type="ECO:0000256" key="2">
    <source>
        <dbReference type="ARBA" id="ARBA00004717"/>
    </source>
</evidence>
<reference evidence="15" key="2">
    <citation type="submission" date="2020-09" db="EMBL/GenBank/DDBJ databases">
        <authorList>
            <person name="Sun Q."/>
            <person name="Zhou Y."/>
        </authorList>
    </citation>
    <scope>NUCLEOTIDE SEQUENCE</scope>
    <source>
        <strain evidence="15">CGMCC 1.15447</strain>
    </source>
</reference>
<feature type="domain" description="Aconitase/3-isopropylmalate dehydratase large subunit alpha/beta/alpha" evidence="13">
    <location>
        <begin position="72"/>
        <end position="620"/>
    </location>
</feature>
<evidence type="ECO:0000256" key="12">
    <source>
        <dbReference type="ARBA" id="ARBA00031977"/>
    </source>
</evidence>
<dbReference type="AlphaFoldDB" id="A0A916W6T3"/>
<evidence type="ECO:0000256" key="11">
    <source>
        <dbReference type="ARBA" id="ARBA00031081"/>
    </source>
</evidence>
<evidence type="ECO:0000256" key="4">
    <source>
        <dbReference type="ARBA" id="ARBA00012926"/>
    </source>
</evidence>
<evidence type="ECO:0000259" key="13">
    <source>
        <dbReference type="Pfam" id="PF00330"/>
    </source>
</evidence>
<evidence type="ECO:0000256" key="8">
    <source>
        <dbReference type="ARBA" id="ARBA00023014"/>
    </source>
</evidence>
<evidence type="ECO:0000256" key="3">
    <source>
        <dbReference type="ARBA" id="ARBA00007185"/>
    </source>
</evidence>
<dbReference type="CDD" id="cd01586">
    <property type="entry name" value="AcnA_IRP"/>
    <property type="match status" value="1"/>
</dbReference>
<evidence type="ECO:0000256" key="9">
    <source>
        <dbReference type="ARBA" id="ARBA00023239"/>
    </source>
</evidence>
<evidence type="ECO:0000256" key="6">
    <source>
        <dbReference type="ARBA" id="ARBA00022723"/>
    </source>
</evidence>
<evidence type="ECO:0000256" key="7">
    <source>
        <dbReference type="ARBA" id="ARBA00023004"/>
    </source>
</evidence>
<evidence type="ECO:0000259" key="14">
    <source>
        <dbReference type="Pfam" id="PF00694"/>
    </source>
</evidence>
<dbReference type="GO" id="GO:0003994">
    <property type="term" value="F:aconitate hydratase activity"/>
    <property type="evidence" value="ECO:0007669"/>
    <property type="project" value="UniProtKB-EC"/>
</dbReference>
<dbReference type="GO" id="GO:0046872">
    <property type="term" value="F:metal ion binding"/>
    <property type="evidence" value="ECO:0007669"/>
    <property type="project" value="UniProtKB-KW"/>
</dbReference>
<dbReference type="Gene3D" id="6.10.190.10">
    <property type="match status" value="1"/>
</dbReference>
<dbReference type="InterPro" id="IPR044137">
    <property type="entry name" value="AcnA_IRP_Swivel"/>
</dbReference>
<dbReference type="SUPFAM" id="SSF52016">
    <property type="entry name" value="LeuD/IlvD-like"/>
    <property type="match status" value="1"/>
</dbReference>
<organism evidence="15 16">
    <name type="scientific">Edaphobacter acidisoli</name>
    <dbReference type="NCBI Taxonomy" id="2040573"/>
    <lineage>
        <taxon>Bacteria</taxon>
        <taxon>Pseudomonadati</taxon>
        <taxon>Acidobacteriota</taxon>
        <taxon>Terriglobia</taxon>
        <taxon>Terriglobales</taxon>
        <taxon>Acidobacteriaceae</taxon>
        <taxon>Edaphobacter</taxon>
    </lineage>
</organism>
<dbReference type="PRINTS" id="PR00415">
    <property type="entry name" value="ACONITASE"/>
</dbReference>
<keyword evidence="8" id="KW-0411">Iron-sulfur</keyword>
<dbReference type="Pfam" id="PF00694">
    <property type="entry name" value="Aconitase_C"/>
    <property type="match status" value="1"/>
</dbReference>
<reference evidence="15" key="1">
    <citation type="journal article" date="2014" name="Int. J. Syst. Evol. Microbiol.">
        <title>Complete genome sequence of Corynebacterium casei LMG S-19264T (=DSM 44701T), isolated from a smear-ripened cheese.</title>
        <authorList>
            <consortium name="US DOE Joint Genome Institute (JGI-PGF)"/>
            <person name="Walter F."/>
            <person name="Albersmeier A."/>
            <person name="Kalinowski J."/>
            <person name="Ruckert C."/>
        </authorList>
    </citation>
    <scope>NUCLEOTIDE SEQUENCE</scope>
    <source>
        <strain evidence="15">CGMCC 1.15447</strain>
    </source>
</reference>
<sequence length="960" mass="103535">MPTQSHPDSFKSLATLKSGSTTCQYFSLKALEKKPGDLSRLPFSLRILLENLLRHEDGRSVTADDIKFLAAWDPKAEPSREIAYMPARVLMQDFTGVPAIVDLAAMRDAMKTLGGDPEKINPLQPAELVIDHSVQVDEFGTLRAYDMNAALEFQRNRERYAFLKWGQSAFNNFSAVPPGMGICHQVNLEFLARVVFTTAPDASGKVWAYPDTLVGTDSHTTMVNGLGVLGWGVGGIEAEAAMLGQPVSMLVPQVVGFKLTGKLREGATATDLVLTVTQMLRKLGVVGKFVEFYGPGIAELPLADRATIANMAPEYGATCGIFPVDAETLRYLRLTGRSEEHIALVEAYLREQGLFHTKDAVEAEYSATISLDLATVEPSVAGPKRPQDRVLLSQAGANFKEQLPALLGPNGNKNEARQMVRWEGEGGTASASGDIGSSVGMAAAVVESPSVPVATLVEGALEAPHVSIRSRFGIDPDKYLDHGSIVIAAITSCTNTSNPSVMLAAGLLAKKAVEKGLKTPPWVKTSLAPGSRVVTDYYEKAGLMPYLDALRFQIVGYGCTTCIGNSGPLPTDVSKAIDDHGLVAVSVLSGNRNFEGRISPDVRANYLMSPPLVVAYALAGHIGHNFDTDPLGKGKDGKPVFLRDIWPTQQEIAQTVAASIDSEMFHKEYSTVSKGDQNWQGLKFPEGETYGWEQDSTYIRKAPYFDEMPATPAAVEDIHGARVLALLGDSVTTDHISPAGSIKLNGPAGKYLTDHGVKASDFNSYGSRRGNHEVMVRGTFANVRLRNKLAPGTEGGVTRLLPEGTGMSIYDASVEYAKRGTPLAILAGKEYGSGSSRDWAAKGPRLLGIRFVVAESYERIHRSNLVGMGILPLQFLPGQNTESLHLTGEEVFRVGEPGELRAMLDGKFANGRTITVFAESDKGKTTEFSATVRIDTPQEILYYQHGGILQYVLRQLAGKA</sequence>
<dbReference type="Gene3D" id="3.30.499.10">
    <property type="entry name" value="Aconitase, domain 3"/>
    <property type="match status" value="2"/>
</dbReference>
<dbReference type="RefSeq" id="WP_188759536.1">
    <property type="nucleotide sequence ID" value="NZ_BMJB01000001.1"/>
</dbReference>
<comment type="pathway">
    <text evidence="2">Carbohydrate metabolism; tricarboxylic acid cycle; isocitrate from oxaloacetate: step 2/2.</text>
</comment>
<name>A0A916W6T3_9BACT</name>
<dbReference type="Pfam" id="PF00330">
    <property type="entry name" value="Aconitase"/>
    <property type="match status" value="1"/>
</dbReference>
<protein>
    <recommendedName>
        <fullName evidence="5">Aconitate hydratase A</fullName>
        <ecNumber evidence="4">4.2.1.3</ecNumber>
    </recommendedName>
    <alternativeName>
        <fullName evidence="12">Iron-responsive protein-like</fullName>
    </alternativeName>
    <alternativeName>
        <fullName evidence="11">RNA-binding protein</fullName>
    </alternativeName>
</protein>
<keyword evidence="6" id="KW-0479">Metal-binding</keyword>
<dbReference type="GO" id="GO:0051536">
    <property type="term" value="F:iron-sulfur cluster binding"/>
    <property type="evidence" value="ECO:0007669"/>
    <property type="project" value="UniProtKB-KW"/>
</dbReference>
<dbReference type="FunFam" id="3.30.499.10:FF:000002">
    <property type="entry name" value="Aconitate hydratase"/>
    <property type="match status" value="1"/>
</dbReference>
<dbReference type="InterPro" id="IPR015928">
    <property type="entry name" value="Aconitase/3IPM_dehydase_swvl"/>
</dbReference>
<evidence type="ECO:0000256" key="5">
    <source>
        <dbReference type="ARBA" id="ARBA00019378"/>
    </source>
</evidence>
<feature type="domain" description="Aconitase A/isopropylmalate dehydratase small subunit swivel" evidence="14">
    <location>
        <begin position="750"/>
        <end position="876"/>
    </location>
</feature>
<evidence type="ECO:0000313" key="16">
    <source>
        <dbReference type="Proteomes" id="UP000648801"/>
    </source>
</evidence>
<dbReference type="PROSITE" id="PS00450">
    <property type="entry name" value="ACONITASE_1"/>
    <property type="match status" value="1"/>
</dbReference>
<dbReference type="Proteomes" id="UP000648801">
    <property type="component" value="Unassembled WGS sequence"/>
</dbReference>
<dbReference type="Gene3D" id="3.20.19.10">
    <property type="entry name" value="Aconitase, domain 4"/>
    <property type="match status" value="1"/>
</dbReference>
<evidence type="ECO:0000256" key="1">
    <source>
        <dbReference type="ARBA" id="ARBA00001966"/>
    </source>
</evidence>
<dbReference type="InterPro" id="IPR036008">
    <property type="entry name" value="Aconitase_4Fe-4S_dom"/>
</dbReference>
<dbReference type="FunFam" id="3.20.19.10:FF:000001">
    <property type="entry name" value="Aconitate hydratase"/>
    <property type="match status" value="1"/>
</dbReference>
<dbReference type="InterPro" id="IPR015931">
    <property type="entry name" value="Acnase/IPM_dHydase_lsu_aba_1/3"/>
</dbReference>
<comment type="similarity">
    <text evidence="3">Belongs to the aconitase/IPM isomerase family.</text>
</comment>
<dbReference type="InterPro" id="IPR006249">
    <property type="entry name" value="Aconitase/IRP2"/>
</dbReference>
<keyword evidence="7" id="KW-0408">Iron</keyword>